<accession>A0A2A5RKN1</accession>
<dbReference type="STRING" id="1291764.GCA_001311235_01796"/>
<comment type="caution">
    <text evidence="2">The sequence shown here is derived from an EMBL/GenBank/DDBJ whole genome shotgun (WGS) entry which is preliminary data.</text>
</comment>
<feature type="transmembrane region" description="Helical" evidence="1">
    <location>
        <begin position="20"/>
        <end position="40"/>
    </location>
</feature>
<feature type="transmembrane region" description="Helical" evidence="1">
    <location>
        <begin position="46"/>
        <end position="65"/>
    </location>
</feature>
<keyword evidence="1" id="KW-1133">Transmembrane helix</keyword>
<evidence type="ECO:0000256" key="1">
    <source>
        <dbReference type="SAM" id="Phobius"/>
    </source>
</evidence>
<gene>
    <name evidence="2" type="ORF">RT41_GL001592</name>
</gene>
<keyword evidence="1" id="KW-0812">Transmembrane</keyword>
<proteinExistence type="predicted"/>
<dbReference type="EMBL" id="JXJU01000006">
    <property type="protein sequence ID" value="PCR99786.1"/>
    <property type="molecule type" value="Genomic_DNA"/>
</dbReference>
<name>A0A2A5RKN1_9LACT</name>
<dbReference type="AlphaFoldDB" id="A0A2A5RKN1"/>
<dbReference type="Proteomes" id="UP000218181">
    <property type="component" value="Unassembled WGS sequence"/>
</dbReference>
<organism evidence="2 3">
    <name type="scientific">Lactococcus fujiensis JCM 16395</name>
    <dbReference type="NCBI Taxonomy" id="1291764"/>
    <lineage>
        <taxon>Bacteria</taxon>
        <taxon>Bacillati</taxon>
        <taxon>Bacillota</taxon>
        <taxon>Bacilli</taxon>
        <taxon>Lactobacillales</taxon>
        <taxon>Streptococcaceae</taxon>
        <taxon>Lactococcus</taxon>
    </lineage>
</organism>
<evidence type="ECO:0000313" key="3">
    <source>
        <dbReference type="Proteomes" id="UP000218181"/>
    </source>
</evidence>
<evidence type="ECO:0008006" key="4">
    <source>
        <dbReference type="Google" id="ProtNLM"/>
    </source>
</evidence>
<keyword evidence="3" id="KW-1185">Reference proteome</keyword>
<reference evidence="2 3" key="1">
    <citation type="submission" date="2014-12" db="EMBL/GenBank/DDBJ databases">
        <title>Draft genome sequences of 10 type strains of Lactococcus.</title>
        <authorList>
            <person name="Sun Z."/>
            <person name="Zhong Z."/>
            <person name="Liu W."/>
            <person name="Zhang W."/>
            <person name="Zhang H."/>
        </authorList>
    </citation>
    <scope>NUCLEOTIDE SEQUENCE [LARGE SCALE GENOMIC DNA]</scope>
    <source>
        <strain evidence="2 3">JCM 16395</strain>
    </source>
</reference>
<evidence type="ECO:0000313" key="2">
    <source>
        <dbReference type="EMBL" id="PCR99786.1"/>
    </source>
</evidence>
<sequence>MILLALIYFFVMPKDIRRSLDIFVIAALTVLIVALAISQAVMNQSLILEIILVLAILGITIKAWTELEKIGPKIRRRNVKRKK</sequence>
<keyword evidence="1" id="KW-0472">Membrane</keyword>
<protein>
    <recommendedName>
        <fullName evidence="4">DUF3165 family protein</fullName>
    </recommendedName>
</protein>